<feature type="region of interest" description="Disordered" evidence="6">
    <location>
        <begin position="723"/>
        <end position="760"/>
    </location>
</feature>
<comment type="function">
    <text evidence="3">Regulates mitochondrial small subunit maturation by controlling 15S rRNA 5'-end processing. Localizes to the 5' precursor of the 15S rRNA in a position that is subsequently occupied by mS47 in the mature yeast mtSSU. Uses structure and sequence-specific RNA recognition, binding to a single-stranded region of the precursor and specifically recognizing bases -6 to -1. The exchange of Ccm1 for mS47 is coupled to the irreversible removal of precursor rRNA that is accompanied by conformational changes of the mitoribosomal proteins uS5m and mS26. These conformational changes signal completion of 5'-end rRNA processing through protection of the mature 5'-end of the 15S rRNA and stabilization of mS47. The removal of the 5' precursor together with the dissociation of Ccm1 may be catalyzed by the 5'-3' exoribonuclease Pet127. Involved in the specific removal of group I introns in mitochondrial encoded transcripts.</text>
</comment>
<comment type="subunit">
    <text evidence="4">Binds to mitochondrial small subunit 15S rRNA.</text>
</comment>
<comment type="similarity">
    <text evidence="1">Belongs to the CCM1 family.</text>
</comment>
<name>A0A9W8BBY5_9FUNG</name>
<dbReference type="PANTHER" id="PTHR47447">
    <property type="entry name" value="OS03G0856100 PROTEIN"/>
    <property type="match status" value="1"/>
</dbReference>
<dbReference type="OrthoDB" id="1908178at2759"/>
<reference evidence="7" key="1">
    <citation type="submission" date="2022-07" db="EMBL/GenBank/DDBJ databases">
        <title>Phylogenomic reconstructions and comparative analyses of Kickxellomycotina fungi.</title>
        <authorList>
            <person name="Reynolds N.K."/>
            <person name="Stajich J.E."/>
            <person name="Barry K."/>
            <person name="Grigoriev I.V."/>
            <person name="Crous P."/>
            <person name="Smith M.E."/>
        </authorList>
    </citation>
    <scope>NUCLEOTIDE SEQUENCE</scope>
    <source>
        <strain evidence="7">IMI 214461</strain>
    </source>
</reference>
<dbReference type="EMBL" id="JANBQF010000377">
    <property type="protein sequence ID" value="KAJ2001684.1"/>
    <property type="molecule type" value="Genomic_DNA"/>
</dbReference>
<sequence>MLHTSAAPRSMPKELRDAEITQVVTQLGRLLQDSVVSAPEIWAKYDQLKIRRIASFIPYEMWAHLLTACQRSPPEPEHSKTQPTRSTPTTCTERFAATKAKAGVRPPKLGSSRSGTPGAASLLSLLSSTDSHPTKILDQSSACYAGRFWTRTMAKRRALMILDDMWRCFCPGSAQGCIGHQPENRSEAPSMGDAAHIGNSFSAWRPITFHYNVVFDVICRDTSSSVDELIHLHRDMRLHSVPEDAVTFNTLLNGCRRLGAWGYFREVEEQISQRDEWGITRMDATTWGTLIQGYKQCLDWESVDRCVALATKACAAWDPTNSRERGATHGIRPTTELWSTIVNIYAARDMIPQMLASRRVMSKLKVALNVYTFGPVFAALHRLRKRLVRARKDAWPAILHTLHEFEAMRDANISPNASILTNVILTIGLNNPYSPADATYASIDDHVHAKVASIGGTVAKELERLFGRARDPNIYAALLNLAAKSGSYADIQTIWQTLLDELTQARGSPPCRLLTCLTLSSYINALTACKMYEEAITAFYTHVLPTQPDDTGQTRAQTQARAGMLTLPIPDQSVYEAALAAFARTDRHRMCMIIVRTMVSKGIQPSVLALRHTLLPPDHSVPGRRFSASYTRRWSLPLAIARSVWDMVADMRRSAWMRGPGPTSVYADVKAQREQPVIVNDVAAQLIRIAAYARNVEFGEDVFKALNSEATYFGIGHSIASSNNGRSNNLDGDSEADLEEETQSEETCGDTSTQRNPFPEDLQCAPNVRTYTSMITLYGNDANMAGVGEMWERMLRDKVEPNLHTYTSLIVALHKVALRKRWKDTQSYRERAEEVTSFKSREFGLHDASFAGSEEGSGGRMPWESTQQDHAINDIESWIVEPKSSVHSSNELAPGWLNNHGASPRLDIPLSTLLLRYHAMRIRDTNRGASGAQKRHRVAAEQSTSENIKRAMHVCHAIENAGLEPDCRFYAALADFLDTCGDAAGAELVRVRMQDRE</sequence>
<organism evidence="7 8">
    <name type="scientific">Coemansia thaxteri</name>
    <dbReference type="NCBI Taxonomy" id="2663907"/>
    <lineage>
        <taxon>Eukaryota</taxon>
        <taxon>Fungi</taxon>
        <taxon>Fungi incertae sedis</taxon>
        <taxon>Zoopagomycota</taxon>
        <taxon>Kickxellomycotina</taxon>
        <taxon>Kickxellomycetes</taxon>
        <taxon>Kickxellales</taxon>
        <taxon>Kickxellaceae</taxon>
        <taxon>Coemansia</taxon>
    </lineage>
</organism>
<proteinExistence type="inferred from homology"/>
<dbReference type="InterPro" id="IPR002885">
    <property type="entry name" value="PPR_rpt"/>
</dbReference>
<feature type="compositionally biased region" description="Acidic residues" evidence="6">
    <location>
        <begin position="732"/>
        <end position="748"/>
    </location>
</feature>
<dbReference type="Gene3D" id="1.25.40.10">
    <property type="entry name" value="Tetratricopeptide repeat domain"/>
    <property type="match status" value="3"/>
</dbReference>
<evidence type="ECO:0000256" key="1">
    <source>
        <dbReference type="ARBA" id="ARBA00006192"/>
    </source>
</evidence>
<evidence type="ECO:0000256" key="6">
    <source>
        <dbReference type="SAM" id="MobiDB-lite"/>
    </source>
</evidence>
<evidence type="ECO:0000256" key="3">
    <source>
        <dbReference type="ARBA" id="ARBA00044493"/>
    </source>
</evidence>
<comment type="caution">
    <text evidence="7">The sequence shown here is derived from an EMBL/GenBank/DDBJ whole genome shotgun (WGS) entry which is preliminary data.</text>
</comment>
<feature type="repeat" description="PPR" evidence="5">
    <location>
        <begin position="767"/>
        <end position="801"/>
    </location>
</feature>
<evidence type="ECO:0000313" key="8">
    <source>
        <dbReference type="Proteomes" id="UP001150907"/>
    </source>
</evidence>
<dbReference type="Pfam" id="PF13041">
    <property type="entry name" value="PPR_2"/>
    <property type="match status" value="1"/>
</dbReference>
<evidence type="ECO:0000256" key="5">
    <source>
        <dbReference type="PROSITE-ProRule" id="PRU00708"/>
    </source>
</evidence>
<evidence type="ECO:0000256" key="2">
    <source>
        <dbReference type="ARBA" id="ARBA00022737"/>
    </source>
</evidence>
<dbReference type="NCBIfam" id="TIGR00756">
    <property type="entry name" value="PPR"/>
    <property type="match status" value="1"/>
</dbReference>
<evidence type="ECO:0000256" key="4">
    <source>
        <dbReference type="ARBA" id="ARBA00044511"/>
    </source>
</evidence>
<evidence type="ECO:0000313" key="7">
    <source>
        <dbReference type="EMBL" id="KAJ2001684.1"/>
    </source>
</evidence>
<protein>
    <submittedName>
        <fullName evidence="7">Uncharacterized protein</fullName>
    </submittedName>
</protein>
<dbReference type="PANTHER" id="PTHR47447:SF25">
    <property type="entry name" value="SAP DOMAIN-CONTAINING PROTEIN"/>
    <property type="match status" value="1"/>
</dbReference>
<accession>A0A9W8BBY5</accession>
<keyword evidence="8" id="KW-1185">Reference proteome</keyword>
<gene>
    <name evidence="7" type="ORF">H4R26_003997</name>
</gene>
<dbReference type="AlphaFoldDB" id="A0A9W8BBY5"/>
<dbReference type="PROSITE" id="PS51375">
    <property type="entry name" value="PPR"/>
    <property type="match status" value="1"/>
</dbReference>
<keyword evidence="2" id="KW-0677">Repeat</keyword>
<dbReference type="InterPro" id="IPR011990">
    <property type="entry name" value="TPR-like_helical_dom_sf"/>
</dbReference>
<dbReference type="Proteomes" id="UP001150907">
    <property type="component" value="Unassembled WGS sequence"/>
</dbReference>